<keyword evidence="3" id="KW-1185">Reference proteome</keyword>
<evidence type="ECO:0000313" key="3">
    <source>
        <dbReference type="Proteomes" id="UP000439903"/>
    </source>
</evidence>
<feature type="compositionally biased region" description="Basic and acidic residues" evidence="1">
    <location>
        <begin position="108"/>
        <end position="121"/>
    </location>
</feature>
<organism evidence="2 3">
    <name type="scientific">Gigaspora margarita</name>
    <dbReference type="NCBI Taxonomy" id="4874"/>
    <lineage>
        <taxon>Eukaryota</taxon>
        <taxon>Fungi</taxon>
        <taxon>Fungi incertae sedis</taxon>
        <taxon>Mucoromycota</taxon>
        <taxon>Glomeromycotina</taxon>
        <taxon>Glomeromycetes</taxon>
        <taxon>Diversisporales</taxon>
        <taxon>Gigasporaceae</taxon>
        <taxon>Gigaspora</taxon>
    </lineage>
</organism>
<sequence>MNEYFKRKSSEWNISDFLEECGIEEFKKKIEVYLTFLRTIANTQQDKGANEHKSCLIIIKRIASRDQIINWHKIGRKITINQPKSESYISGTVNARALLGKSPRKRKSENESQAKLDEKPKRTSTRSTNNSIDNYEIKDHNEDDNEAEGGQEINDFTDFDLAYQSLNPAKMWTLESSGRIVEKIIYEHARTLKHESHLYSFILNDIDKKARSLF</sequence>
<name>A0A8H4ABB3_GIGMA</name>
<comment type="caution">
    <text evidence="2">The sequence shown here is derived from an EMBL/GenBank/DDBJ whole genome shotgun (WGS) entry which is preliminary data.</text>
</comment>
<feature type="region of interest" description="Disordered" evidence="1">
    <location>
        <begin position="99"/>
        <end position="151"/>
    </location>
</feature>
<evidence type="ECO:0000256" key="1">
    <source>
        <dbReference type="SAM" id="MobiDB-lite"/>
    </source>
</evidence>
<reference evidence="2 3" key="1">
    <citation type="journal article" date="2019" name="Environ. Microbiol.">
        <title>At the nexus of three kingdoms: the genome of the mycorrhizal fungus Gigaspora margarita provides insights into plant, endobacterial and fungal interactions.</title>
        <authorList>
            <person name="Venice F."/>
            <person name="Ghignone S."/>
            <person name="Salvioli di Fossalunga A."/>
            <person name="Amselem J."/>
            <person name="Novero M."/>
            <person name="Xianan X."/>
            <person name="Sedzielewska Toro K."/>
            <person name="Morin E."/>
            <person name="Lipzen A."/>
            <person name="Grigoriev I.V."/>
            <person name="Henrissat B."/>
            <person name="Martin F.M."/>
            <person name="Bonfante P."/>
        </authorList>
    </citation>
    <scope>NUCLEOTIDE SEQUENCE [LARGE SCALE GENOMIC DNA]</scope>
    <source>
        <strain evidence="2 3">BEG34</strain>
    </source>
</reference>
<evidence type="ECO:0000313" key="2">
    <source>
        <dbReference type="EMBL" id="KAF0471688.1"/>
    </source>
</evidence>
<accession>A0A8H4ABB3</accession>
<gene>
    <name evidence="2" type="ORF">F8M41_025143</name>
</gene>
<dbReference type="OrthoDB" id="2447334at2759"/>
<dbReference type="Proteomes" id="UP000439903">
    <property type="component" value="Unassembled WGS sequence"/>
</dbReference>
<proteinExistence type="predicted"/>
<protein>
    <submittedName>
        <fullName evidence="2">C2h2-type zinc finger transcription factor</fullName>
    </submittedName>
</protein>
<dbReference type="AlphaFoldDB" id="A0A8H4ABB3"/>
<dbReference type="EMBL" id="WTPW01000887">
    <property type="protein sequence ID" value="KAF0471688.1"/>
    <property type="molecule type" value="Genomic_DNA"/>
</dbReference>